<dbReference type="Pfam" id="PF04089">
    <property type="entry name" value="BRICHOS"/>
    <property type="match status" value="1"/>
</dbReference>
<evidence type="ECO:0000313" key="5">
    <source>
        <dbReference type="Proteomes" id="UP001623349"/>
    </source>
</evidence>
<reference evidence="4 5" key="1">
    <citation type="submission" date="2024-08" db="EMBL/GenBank/DDBJ databases">
        <title>The draft genome of Apodemus speciosus.</title>
        <authorList>
            <person name="Nabeshima K."/>
            <person name="Suzuki S."/>
            <person name="Onuma M."/>
        </authorList>
    </citation>
    <scope>NUCLEOTIDE SEQUENCE [LARGE SCALE GENOMIC DNA]</scope>
    <source>
        <strain evidence="4">IB14-021</strain>
    </source>
</reference>
<organism evidence="4 5">
    <name type="scientific">Apodemus speciosus</name>
    <name type="common">Large Japanese field mouse</name>
    <dbReference type="NCBI Taxonomy" id="105296"/>
    <lineage>
        <taxon>Eukaryota</taxon>
        <taxon>Metazoa</taxon>
        <taxon>Chordata</taxon>
        <taxon>Craniata</taxon>
        <taxon>Vertebrata</taxon>
        <taxon>Euteleostomi</taxon>
        <taxon>Mammalia</taxon>
        <taxon>Eutheria</taxon>
        <taxon>Euarchontoglires</taxon>
        <taxon>Glires</taxon>
        <taxon>Rodentia</taxon>
        <taxon>Myomorpha</taxon>
        <taxon>Muroidea</taxon>
        <taxon>Muridae</taxon>
        <taxon>Murinae</taxon>
        <taxon>Apodemus</taxon>
    </lineage>
</organism>
<feature type="transmembrane region" description="Helical" evidence="2">
    <location>
        <begin position="29"/>
        <end position="51"/>
    </location>
</feature>
<name>A0ABQ0FN49_APOSI</name>
<keyword evidence="2" id="KW-0812">Transmembrane</keyword>
<gene>
    <name evidence="4" type="ORF">APTSU1_001590600</name>
</gene>
<dbReference type="Proteomes" id="UP001623349">
    <property type="component" value="Unassembled WGS sequence"/>
</dbReference>
<keyword evidence="2" id="KW-0472">Membrane</keyword>
<dbReference type="InterPro" id="IPR007084">
    <property type="entry name" value="BRICHOS_dom"/>
</dbReference>
<evidence type="ECO:0000256" key="2">
    <source>
        <dbReference type="SAM" id="Phobius"/>
    </source>
</evidence>
<evidence type="ECO:0000256" key="1">
    <source>
        <dbReference type="ARBA" id="ARBA00023157"/>
    </source>
</evidence>
<protein>
    <submittedName>
        <fullName evidence="4">BRICHOS domain-containing 5</fullName>
    </submittedName>
</protein>
<accession>A0ABQ0FN49</accession>
<feature type="domain" description="BRICHOS" evidence="3">
    <location>
        <begin position="95"/>
        <end position="190"/>
    </location>
</feature>
<dbReference type="SMART" id="SM01039">
    <property type="entry name" value="BRICHOS"/>
    <property type="match status" value="1"/>
</dbReference>
<keyword evidence="1" id="KW-1015">Disulfide bond</keyword>
<comment type="caution">
    <text evidence="4">The sequence shown here is derived from an EMBL/GenBank/DDBJ whole genome shotgun (WGS) entry which is preliminary data.</text>
</comment>
<keyword evidence="2" id="KW-1133">Transmembrane helix</keyword>
<dbReference type="PROSITE" id="PS50869">
    <property type="entry name" value="BRICHOS"/>
    <property type="match status" value="1"/>
</dbReference>
<dbReference type="EMBL" id="BAAFST010000017">
    <property type="protein sequence ID" value="GAB1300667.1"/>
    <property type="molecule type" value="Genomic_DNA"/>
</dbReference>
<dbReference type="InterPro" id="IPR051772">
    <property type="entry name" value="Gastrokine"/>
</dbReference>
<evidence type="ECO:0000313" key="4">
    <source>
        <dbReference type="EMBL" id="GAB1300667.1"/>
    </source>
</evidence>
<dbReference type="PANTHER" id="PTHR16483">
    <property type="entry name" value="GASTROKINE 1"/>
    <property type="match status" value="1"/>
</dbReference>
<sequence>MKQGHVHTESLRSKPVEVKTDPCHRGWRAAGLLLLLALLTAGAMAGGLLGFRYSPPKPLLQTLRKTFPSSRVPWPNQTTLVDVTQNAATIVVTPFQSNHSWAVLFDGQSGYICYRPAEHQACFLRLMEAQDWETLQLLLNASRAQESHVPDRNTHYAQELLAVSGGHTVDPTQVGASVQHLCADTPIYWAQWAEDSD</sequence>
<evidence type="ECO:0000259" key="3">
    <source>
        <dbReference type="PROSITE" id="PS50869"/>
    </source>
</evidence>
<keyword evidence="5" id="KW-1185">Reference proteome</keyword>
<dbReference type="Gene3D" id="3.30.390.150">
    <property type="match status" value="1"/>
</dbReference>
<proteinExistence type="predicted"/>